<comment type="function">
    <text evidence="7">Responsible for the coupling of flagellin expression to flagellar assembly by preventing expression of the flagellin genes when a component of the middle class of proteins is defective. It negatively regulates flagellar genes by inhibiting the activity of FliA by directly binding to FliA.</text>
</comment>
<keyword evidence="6" id="KW-0804">Transcription</keyword>
<dbReference type="STRING" id="314283.MED297_02402"/>
<keyword evidence="11" id="KW-0282">Flagellum</keyword>
<dbReference type="GO" id="GO:0044781">
    <property type="term" value="P:bacterial-type flagellum organization"/>
    <property type="evidence" value="ECO:0007669"/>
    <property type="project" value="UniProtKB-KW"/>
</dbReference>
<feature type="compositionally biased region" description="Polar residues" evidence="9">
    <location>
        <begin position="1"/>
        <end position="21"/>
    </location>
</feature>
<name>A4BEK7_9GAMM</name>
<dbReference type="Proteomes" id="UP000005953">
    <property type="component" value="Unassembled WGS sequence"/>
</dbReference>
<dbReference type="HOGENOM" id="CLU_149304_0_2_6"/>
<gene>
    <name evidence="11" type="ORF">MED297_02402</name>
</gene>
<evidence type="ECO:0000259" key="10">
    <source>
        <dbReference type="Pfam" id="PF04316"/>
    </source>
</evidence>
<keyword evidence="4" id="KW-1005">Bacterial flagellum biogenesis</keyword>
<dbReference type="EMBL" id="AAOE01000010">
    <property type="protein sequence ID" value="EAR09434.1"/>
    <property type="molecule type" value="Genomic_DNA"/>
</dbReference>
<organism evidence="11 12">
    <name type="scientific">Reinekea blandensis MED297</name>
    <dbReference type="NCBI Taxonomy" id="314283"/>
    <lineage>
        <taxon>Bacteria</taxon>
        <taxon>Pseudomonadati</taxon>
        <taxon>Pseudomonadota</taxon>
        <taxon>Gammaproteobacteria</taxon>
        <taxon>Oceanospirillales</taxon>
        <taxon>Saccharospirillaceae</taxon>
        <taxon>Reinekea</taxon>
    </lineage>
</organism>
<proteinExistence type="inferred from homology"/>
<comment type="similarity">
    <text evidence="1">Belongs to the FlgM family.</text>
</comment>
<evidence type="ECO:0000256" key="3">
    <source>
        <dbReference type="ARBA" id="ARBA00022491"/>
    </source>
</evidence>
<accession>A4BEK7</accession>
<protein>
    <recommendedName>
        <fullName evidence="2">Negative regulator of flagellin synthesis</fullName>
    </recommendedName>
    <alternativeName>
        <fullName evidence="8">Anti-sigma-28 factor</fullName>
    </alternativeName>
</protein>
<keyword evidence="11" id="KW-0969">Cilium</keyword>
<dbReference type="RefSeq" id="WP_008047065.1">
    <property type="nucleotide sequence ID" value="NZ_CH724153.1"/>
</dbReference>
<dbReference type="Pfam" id="PF04316">
    <property type="entry name" value="FlgM"/>
    <property type="match status" value="1"/>
</dbReference>
<feature type="compositionally biased region" description="Polar residues" evidence="9">
    <location>
        <begin position="29"/>
        <end position="39"/>
    </location>
</feature>
<evidence type="ECO:0000256" key="7">
    <source>
        <dbReference type="ARBA" id="ARBA00024739"/>
    </source>
</evidence>
<keyword evidence="11" id="KW-0966">Cell projection</keyword>
<evidence type="ECO:0000256" key="1">
    <source>
        <dbReference type="ARBA" id="ARBA00005322"/>
    </source>
</evidence>
<dbReference type="GO" id="GO:0045892">
    <property type="term" value="P:negative regulation of DNA-templated transcription"/>
    <property type="evidence" value="ECO:0007669"/>
    <property type="project" value="InterPro"/>
</dbReference>
<keyword evidence="12" id="KW-1185">Reference proteome</keyword>
<evidence type="ECO:0000313" key="11">
    <source>
        <dbReference type="EMBL" id="EAR09434.1"/>
    </source>
</evidence>
<evidence type="ECO:0000256" key="9">
    <source>
        <dbReference type="SAM" id="MobiDB-lite"/>
    </source>
</evidence>
<evidence type="ECO:0000256" key="5">
    <source>
        <dbReference type="ARBA" id="ARBA00023015"/>
    </source>
</evidence>
<evidence type="ECO:0000256" key="2">
    <source>
        <dbReference type="ARBA" id="ARBA00017823"/>
    </source>
</evidence>
<evidence type="ECO:0000256" key="8">
    <source>
        <dbReference type="ARBA" id="ARBA00030117"/>
    </source>
</evidence>
<comment type="caution">
    <text evidence="11">The sequence shown here is derived from an EMBL/GenBank/DDBJ whole genome shotgun (WGS) entry which is preliminary data.</text>
</comment>
<dbReference type="InterPro" id="IPR031316">
    <property type="entry name" value="FlgM_C"/>
</dbReference>
<dbReference type="InterPro" id="IPR035890">
    <property type="entry name" value="Anti-sigma-28_factor_FlgM_sf"/>
</dbReference>
<dbReference type="SUPFAM" id="SSF101498">
    <property type="entry name" value="Anti-sigma factor FlgM"/>
    <property type="match status" value="1"/>
</dbReference>
<dbReference type="InterPro" id="IPR007412">
    <property type="entry name" value="FlgM"/>
</dbReference>
<evidence type="ECO:0000256" key="6">
    <source>
        <dbReference type="ARBA" id="ARBA00023163"/>
    </source>
</evidence>
<evidence type="ECO:0000256" key="4">
    <source>
        <dbReference type="ARBA" id="ARBA00022795"/>
    </source>
</evidence>
<feature type="domain" description="Anti-sigma-28 factor FlgM C-terminal" evidence="10">
    <location>
        <begin position="44"/>
        <end position="94"/>
    </location>
</feature>
<sequence>MPININGPTNTQVNANKTQKNADAESLANAKSGNGTESAKQSDDVVELSDRARVLKAVESRVNQMPDIDQDKVDRIRNAISNGEYQIDYDKLAAAFRRFETGL</sequence>
<feature type="region of interest" description="Disordered" evidence="9">
    <location>
        <begin position="1"/>
        <end position="46"/>
    </location>
</feature>
<dbReference type="AlphaFoldDB" id="A4BEK7"/>
<dbReference type="OrthoDB" id="7064195at2"/>
<dbReference type="NCBIfam" id="TIGR03824">
    <property type="entry name" value="FlgM_jcvi"/>
    <property type="match status" value="1"/>
</dbReference>
<keyword evidence="5" id="KW-0805">Transcription regulation</keyword>
<evidence type="ECO:0000313" key="12">
    <source>
        <dbReference type="Proteomes" id="UP000005953"/>
    </source>
</evidence>
<reference evidence="11 12" key="1">
    <citation type="submission" date="2006-02" db="EMBL/GenBank/DDBJ databases">
        <authorList>
            <person name="Pinhassi J."/>
            <person name="Pedros-Alio C."/>
            <person name="Ferriera S."/>
            <person name="Johnson J."/>
            <person name="Kravitz S."/>
            <person name="Halpern A."/>
            <person name="Remington K."/>
            <person name="Beeson K."/>
            <person name="Tran B."/>
            <person name="Rogers Y.-H."/>
            <person name="Friedman R."/>
            <person name="Venter J.C."/>
        </authorList>
    </citation>
    <scope>NUCLEOTIDE SEQUENCE [LARGE SCALE GENOMIC DNA]</scope>
    <source>
        <strain evidence="11 12">MED297</strain>
    </source>
</reference>
<keyword evidence="3" id="KW-0678">Repressor</keyword>